<dbReference type="InterPro" id="IPR005119">
    <property type="entry name" value="LysR_subst-bd"/>
</dbReference>
<dbReference type="GO" id="GO:0003677">
    <property type="term" value="F:DNA binding"/>
    <property type="evidence" value="ECO:0007669"/>
    <property type="project" value="UniProtKB-KW"/>
</dbReference>
<keyword evidence="3 6" id="KW-0238">DNA-binding</keyword>
<dbReference type="PRINTS" id="PR00039">
    <property type="entry name" value="HTHLYSR"/>
</dbReference>
<evidence type="ECO:0000256" key="4">
    <source>
        <dbReference type="ARBA" id="ARBA00023163"/>
    </source>
</evidence>
<dbReference type="Proteomes" id="UP001229651">
    <property type="component" value="Unassembled WGS sequence"/>
</dbReference>
<keyword evidence="4" id="KW-0804">Transcription</keyword>
<comment type="similarity">
    <text evidence="1">Belongs to the LysR transcriptional regulatory family.</text>
</comment>
<proteinExistence type="inferred from homology"/>
<dbReference type="EMBL" id="JAUSUT010000001">
    <property type="protein sequence ID" value="MDQ0378483.1"/>
    <property type="molecule type" value="Genomic_DNA"/>
</dbReference>
<protein>
    <submittedName>
        <fullName evidence="6">DNA-binding transcriptional LysR family regulator</fullName>
    </submittedName>
</protein>
<reference evidence="6 7" key="1">
    <citation type="submission" date="2023-07" db="EMBL/GenBank/DDBJ databases">
        <title>Sequencing the genomes of 1000 actinobacteria strains.</title>
        <authorList>
            <person name="Klenk H.-P."/>
        </authorList>
    </citation>
    <scope>NUCLEOTIDE SEQUENCE [LARGE SCALE GENOMIC DNA]</scope>
    <source>
        <strain evidence="6 7">DSM 45805</strain>
    </source>
</reference>
<dbReference type="InterPro" id="IPR036390">
    <property type="entry name" value="WH_DNA-bd_sf"/>
</dbReference>
<sequence>MELRHLRYFVAVAAEGSLTRAAERLHLTQPSLSRQIRQLERDVGAPLLERAATGTTLTPAGVALHAHAVLLLRLADATRDTAHAAAGQTREVVDIGIPPGLSTDWLLPALAGIDAAVPHAAVTLTEASSTEQLEMVRAGRLDLGLVHEQPLGGLRGARLFAQPFGVAVRPGHALADGPACRLRELDGVRILAHGSQQVPVAHDRLVLAAHDAGAVPRWQFAQFAEHALACAEATKADAVLLTEHSATRLLTSWPWRPLVEPELELVTWLAWQRSTRTVVAEVAEELIGLGRTP</sequence>
<dbReference type="RefSeq" id="WP_306991240.1">
    <property type="nucleotide sequence ID" value="NZ_JAUSUT010000001.1"/>
</dbReference>
<dbReference type="PROSITE" id="PS50931">
    <property type="entry name" value="HTH_LYSR"/>
    <property type="match status" value="1"/>
</dbReference>
<organism evidence="6 7">
    <name type="scientific">Amycolatopsis thermophila</name>
    <dbReference type="NCBI Taxonomy" id="206084"/>
    <lineage>
        <taxon>Bacteria</taxon>
        <taxon>Bacillati</taxon>
        <taxon>Actinomycetota</taxon>
        <taxon>Actinomycetes</taxon>
        <taxon>Pseudonocardiales</taxon>
        <taxon>Pseudonocardiaceae</taxon>
        <taxon>Amycolatopsis</taxon>
    </lineage>
</organism>
<dbReference type="Pfam" id="PF03466">
    <property type="entry name" value="LysR_substrate"/>
    <property type="match status" value="1"/>
</dbReference>
<dbReference type="PANTHER" id="PTHR30346">
    <property type="entry name" value="TRANSCRIPTIONAL DUAL REGULATOR HCAR-RELATED"/>
    <property type="match status" value="1"/>
</dbReference>
<evidence type="ECO:0000256" key="3">
    <source>
        <dbReference type="ARBA" id="ARBA00023125"/>
    </source>
</evidence>
<dbReference type="Pfam" id="PF00126">
    <property type="entry name" value="HTH_1"/>
    <property type="match status" value="1"/>
</dbReference>
<dbReference type="InterPro" id="IPR036388">
    <property type="entry name" value="WH-like_DNA-bd_sf"/>
</dbReference>
<dbReference type="Gene3D" id="3.40.190.10">
    <property type="entry name" value="Periplasmic binding protein-like II"/>
    <property type="match status" value="2"/>
</dbReference>
<evidence type="ECO:0000259" key="5">
    <source>
        <dbReference type="PROSITE" id="PS50931"/>
    </source>
</evidence>
<feature type="domain" description="HTH lysR-type" evidence="5">
    <location>
        <begin position="1"/>
        <end position="58"/>
    </location>
</feature>
<comment type="caution">
    <text evidence="6">The sequence shown here is derived from an EMBL/GenBank/DDBJ whole genome shotgun (WGS) entry which is preliminary data.</text>
</comment>
<name>A0ABU0ET50_9PSEU</name>
<dbReference type="SUPFAM" id="SSF53850">
    <property type="entry name" value="Periplasmic binding protein-like II"/>
    <property type="match status" value="1"/>
</dbReference>
<keyword evidence="7" id="KW-1185">Reference proteome</keyword>
<dbReference type="SUPFAM" id="SSF46785">
    <property type="entry name" value="Winged helix' DNA-binding domain"/>
    <property type="match status" value="1"/>
</dbReference>
<gene>
    <name evidence="6" type="ORF">FB470_002477</name>
</gene>
<accession>A0ABU0ET50</accession>
<evidence type="ECO:0000256" key="2">
    <source>
        <dbReference type="ARBA" id="ARBA00023015"/>
    </source>
</evidence>
<dbReference type="Gene3D" id="1.10.10.10">
    <property type="entry name" value="Winged helix-like DNA-binding domain superfamily/Winged helix DNA-binding domain"/>
    <property type="match status" value="1"/>
</dbReference>
<dbReference type="InterPro" id="IPR000847">
    <property type="entry name" value="LysR_HTH_N"/>
</dbReference>
<evidence type="ECO:0000256" key="1">
    <source>
        <dbReference type="ARBA" id="ARBA00009437"/>
    </source>
</evidence>
<evidence type="ECO:0000313" key="7">
    <source>
        <dbReference type="Proteomes" id="UP001229651"/>
    </source>
</evidence>
<evidence type="ECO:0000313" key="6">
    <source>
        <dbReference type="EMBL" id="MDQ0378483.1"/>
    </source>
</evidence>
<keyword evidence="2" id="KW-0805">Transcription regulation</keyword>
<dbReference type="PANTHER" id="PTHR30346:SF28">
    <property type="entry name" value="HTH-TYPE TRANSCRIPTIONAL REGULATOR CYNR"/>
    <property type="match status" value="1"/>
</dbReference>